<dbReference type="AlphaFoldDB" id="A0A2U2B8H4"/>
<proteinExistence type="predicted"/>
<gene>
    <name evidence="1" type="ORF">DDZ16_10180</name>
</gene>
<keyword evidence="2" id="KW-1185">Reference proteome</keyword>
<evidence type="ECO:0000313" key="2">
    <source>
        <dbReference type="Proteomes" id="UP000244956"/>
    </source>
</evidence>
<organism evidence="1 2">
    <name type="scientific">Marinilabilia rubra</name>
    <dbReference type="NCBI Taxonomy" id="2162893"/>
    <lineage>
        <taxon>Bacteria</taxon>
        <taxon>Pseudomonadati</taxon>
        <taxon>Bacteroidota</taxon>
        <taxon>Bacteroidia</taxon>
        <taxon>Marinilabiliales</taxon>
        <taxon>Marinilabiliaceae</taxon>
        <taxon>Marinilabilia</taxon>
    </lineage>
</organism>
<accession>A0A2U2B8H4</accession>
<comment type="caution">
    <text evidence="1">The sequence shown here is derived from an EMBL/GenBank/DDBJ whole genome shotgun (WGS) entry which is preliminary data.</text>
</comment>
<name>A0A2U2B8H4_9BACT</name>
<evidence type="ECO:0000313" key="1">
    <source>
        <dbReference type="EMBL" id="PWD99370.1"/>
    </source>
</evidence>
<dbReference type="EMBL" id="QEWP01000007">
    <property type="protein sequence ID" value="PWD99370.1"/>
    <property type="molecule type" value="Genomic_DNA"/>
</dbReference>
<reference evidence="1 2" key="1">
    <citation type="submission" date="2018-05" db="EMBL/GenBank/DDBJ databases">
        <title>Marinilabilia rubrum sp. nov., isolated from saltern sediment.</title>
        <authorList>
            <person name="Zhang R."/>
        </authorList>
    </citation>
    <scope>NUCLEOTIDE SEQUENCE [LARGE SCALE GENOMIC DNA]</scope>
    <source>
        <strain evidence="1 2">WTE16</strain>
    </source>
</reference>
<protein>
    <submittedName>
        <fullName evidence="1">Uncharacterized protein</fullName>
    </submittedName>
</protein>
<dbReference type="Proteomes" id="UP000244956">
    <property type="component" value="Unassembled WGS sequence"/>
</dbReference>
<sequence length="111" mass="12325">MYSLRHGYLKPSEASSYIFMNPTVPQSETATTLSSQVKKIKTHLGSKTITNTESTLQNLSIINTRVFIGKNSSISKTAKFTTYKGRKAESSISYTMHLQNMNSSVLAITKK</sequence>